<sequence>MDLVDRYGQDGGRADAPPAEEAVEARLGRLLAIQGPLPNNLHSVRDLVQWRDEVVRLGQRRDDGICPLGDLAELLADGDEAARSAVRACLAAWESLLAGGITRIRESGELAADADPERLATSLMAALQGGLLLARTTRDVRRLEVALDIALGYVRAHAVTL</sequence>
<keyword evidence="1" id="KW-0805">Transcription regulation</keyword>
<dbReference type="AlphaFoldDB" id="A0A1G9MTX6"/>
<reference evidence="4 5" key="1">
    <citation type="submission" date="2016-10" db="EMBL/GenBank/DDBJ databases">
        <authorList>
            <person name="de Groot N.N."/>
        </authorList>
    </citation>
    <scope>NUCLEOTIDE SEQUENCE [LARGE SCALE GENOMIC DNA]</scope>
    <source>
        <strain evidence="4 5">CGMCC 4.6533</strain>
    </source>
</reference>
<dbReference type="Gene3D" id="1.10.357.10">
    <property type="entry name" value="Tetracycline Repressor, domain 2"/>
    <property type="match status" value="1"/>
</dbReference>
<evidence type="ECO:0000256" key="2">
    <source>
        <dbReference type="ARBA" id="ARBA00023163"/>
    </source>
</evidence>
<dbReference type="InterPro" id="IPR011075">
    <property type="entry name" value="TetR_C"/>
</dbReference>
<dbReference type="SUPFAM" id="SSF48498">
    <property type="entry name" value="Tetracyclin repressor-like, C-terminal domain"/>
    <property type="match status" value="1"/>
</dbReference>
<dbReference type="PANTHER" id="PTHR47506:SF1">
    <property type="entry name" value="HTH-TYPE TRANSCRIPTIONAL REGULATOR YJDC"/>
    <property type="match status" value="1"/>
</dbReference>
<evidence type="ECO:0000256" key="1">
    <source>
        <dbReference type="ARBA" id="ARBA00023015"/>
    </source>
</evidence>
<evidence type="ECO:0000259" key="3">
    <source>
        <dbReference type="Pfam" id="PF16925"/>
    </source>
</evidence>
<dbReference type="InterPro" id="IPR036271">
    <property type="entry name" value="Tet_transcr_reg_TetR-rel_C_sf"/>
</dbReference>
<accession>A0A1G9MTX6</accession>
<dbReference type="Pfam" id="PF16925">
    <property type="entry name" value="TetR_C_13"/>
    <property type="match status" value="1"/>
</dbReference>
<name>A0A1G9MTX6_9ACTN</name>
<evidence type="ECO:0000313" key="5">
    <source>
        <dbReference type="Proteomes" id="UP000199202"/>
    </source>
</evidence>
<protein>
    <submittedName>
        <fullName evidence="4">Transcriptional repressor C-terminal</fullName>
    </submittedName>
</protein>
<dbReference type="Proteomes" id="UP000199202">
    <property type="component" value="Unassembled WGS sequence"/>
</dbReference>
<gene>
    <name evidence="4" type="ORF">SAMN05421869_130116</name>
</gene>
<evidence type="ECO:0000313" key="4">
    <source>
        <dbReference type="EMBL" id="SDL77690.1"/>
    </source>
</evidence>
<organism evidence="4 5">
    <name type="scientific">Nonomuraea jiangxiensis</name>
    <dbReference type="NCBI Taxonomy" id="633440"/>
    <lineage>
        <taxon>Bacteria</taxon>
        <taxon>Bacillati</taxon>
        <taxon>Actinomycetota</taxon>
        <taxon>Actinomycetes</taxon>
        <taxon>Streptosporangiales</taxon>
        <taxon>Streptosporangiaceae</taxon>
        <taxon>Nonomuraea</taxon>
    </lineage>
</organism>
<keyword evidence="2" id="KW-0804">Transcription</keyword>
<proteinExistence type="predicted"/>
<dbReference type="EMBL" id="FNDJ01000030">
    <property type="protein sequence ID" value="SDL77690.1"/>
    <property type="molecule type" value="Genomic_DNA"/>
</dbReference>
<dbReference type="STRING" id="633440.SAMN05421869_130116"/>
<feature type="domain" description="Tetracyclin repressor-like C-terminal" evidence="3">
    <location>
        <begin position="63"/>
        <end position="147"/>
    </location>
</feature>
<keyword evidence="5" id="KW-1185">Reference proteome</keyword>
<dbReference type="PANTHER" id="PTHR47506">
    <property type="entry name" value="TRANSCRIPTIONAL REGULATORY PROTEIN"/>
    <property type="match status" value="1"/>
</dbReference>